<sequence length="130" mass="14933">MPRLTKIVGIVLIMFVCTIGTLIGREEKEKTRYVLPPELEKFLLNESDLPGYKLKYESEWMRPGEERRSDIATAKDIKSGIRQRWINLLGGGNSIVLCGSLIHLKMLWKKVNVILVLLQNFIMKVHLGIQ</sequence>
<proteinExistence type="predicted"/>
<dbReference type="Proteomes" id="UP000229307">
    <property type="component" value="Unassembled WGS sequence"/>
</dbReference>
<keyword evidence="1" id="KW-0472">Membrane</keyword>
<keyword evidence="1" id="KW-0812">Transmembrane</keyword>
<feature type="transmembrane region" description="Helical" evidence="1">
    <location>
        <begin position="6"/>
        <end position="24"/>
    </location>
</feature>
<evidence type="ECO:0000313" key="2">
    <source>
        <dbReference type="EMBL" id="PIZ16119.1"/>
    </source>
</evidence>
<organism evidence="2 3">
    <name type="scientific">Candidatus Desantisbacteria bacterium CG_4_10_14_0_8_um_filter_48_22</name>
    <dbReference type="NCBI Taxonomy" id="1974543"/>
    <lineage>
        <taxon>Bacteria</taxon>
        <taxon>Candidatus Desantisiibacteriota</taxon>
    </lineage>
</organism>
<keyword evidence="1" id="KW-1133">Transmembrane helix</keyword>
<dbReference type="EMBL" id="PFMR01000209">
    <property type="protein sequence ID" value="PIZ16119.1"/>
    <property type="molecule type" value="Genomic_DNA"/>
</dbReference>
<evidence type="ECO:0000256" key="1">
    <source>
        <dbReference type="SAM" id="Phobius"/>
    </source>
</evidence>
<accession>A0A2M7S9H0</accession>
<gene>
    <name evidence="2" type="ORF">COY52_07995</name>
</gene>
<protein>
    <submittedName>
        <fullName evidence="2">Uncharacterized protein</fullName>
    </submittedName>
</protein>
<name>A0A2M7S9H0_9BACT</name>
<evidence type="ECO:0000313" key="3">
    <source>
        <dbReference type="Proteomes" id="UP000229307"/>
    </source>
</evidence>
<reference evidence="3" key="1">
    <citation type="submission" date="2017-09" db="EMBL/GenBank/DDBJ databases">
        <title>Depth-based differentiation of microbial function through sediment-hosted aquifers and enrichment of novel symbionts in the deep terrestrial subsurface.</title>
        <authorList>
            <person name="Probst A.J."/>
            <person name="Ladd B."/>
            <person name="Jarett J.K."/>
            <person name="Geller-Mcgrath D.E."/>
            <person name="Sieber C.M.K."/>
            <person name="Emerson J.B."/>
            <person name="Anantharaman K."/>
            <person name="Thomas B.C."/>
            <person name="Malmstrom R."/>
            <person name="Stieglmeier M."/>
            <person name="Klingl A."/>
            <person name="Woyke T."/>
            <person name="Ryan C.M."/>
            <person name="Banfield J.F."/>
        </authorList>
    </citation>
    <scope>NUCLEOTIDE SEQUENCE [LARGE SCALE GENOMIC DNA]</scope>
</reference>
<comment type="caution">
    <text evidence="2">The sequence shown here is derived from an EMBL/GenBank/DDBJ whole genome shotgun (WGS) entry which is preliminary data.</text>
</comment>
<dbReference type="AlphaFoldDB" id="A0A2M7S9H0"/>